<name>A0A1Q5PWB3_9ACTO</name>
<dbReference type="Pfam" id="PF12697">
    <property type="entry name" value="Abhydrolase_6"/>
    <property type="match status" value="1"/>
</dbReference>
<gene>
    <name evidence="2" type="ORF">BSZ40_05375</name>
</gene>
<sequence>MLHALSHGPVTAPLLVACHGVTDSAASLADFAARLAGRFHVVAVDSLSHGLSPRWDGAGDPLAACLRALTATLAPLVATHGPAILYGHSMGGALVSRLAAEHPHWVRGVIAEDPAWLTPEQEEHFAAWGPAEAARLAAFDPRAARAHLQQAYPTWPARDLPGWLAAKAQVDLALVRAGRVGYRAPWDSWGADLAVPTVFVTSDTPDCLLGPAGLARLAATGNPHLRGELLPGARHCVRRENPEAFAARIEPYLAAWSRTDGS</sequence>
<evidence type="ECO:0000259" key="1">
    <source>
        <dbReference type="Pfam" id="PF12697"/>
    </source>
</evidence>
<dbReference type="InterPro" id="IPR050266">
    <property type="entry name" value="AB_hydrolase_sf"/>
</dbReference>
<accession>A0A1Q5PWB3</accession>
<organism evidence="2 3">
    <name type="scientific">Buchananella hordeovulneris</name>
    <dbReference type="NCBI Taxonomy" id="52770"/>
    <lineage>
        <taxon>Bacteria</taxon>
        <taxon>Bacillati</taxon>
        <taxon>Actinomycetota</taxon>
        <taxon>Actinomycetes</taxon>
        <taxon>Actinomycetales</taxon>
        <taxon>Actinomycetaceae</taxon>
        <taxon>Buchananella</taxon>
    </lineage>
</organism>
<dbReference type="InterPro" id="IPR000073">
    <property type="entry name" value="AB_hydrolase_1"/>
</dbReference>
<dbReference type="STRING" id="52770.BSZ40_05375"/>
<dbReference type="PANTHER" id="PTHR43798">
    <property type="entry name" value="MONOACYLGLYCEROL LIPASE"/>
    <property type="match status" value="1"/>
</dbReference>
<reference evidence="3" key="1">
    <citation type="submission" date="2016-12" db="EMBL/GenBank/DDBJ databases">
        <authorList>
            <person name="Meng X."/>
        </authorList>
    </citation>
    <scope>NUCLEOTIDE SEQUENCE [LARGE SCALE GENOMIC DNA]</scope>
    <source>
        <strain evidence="3">DSM 20732</strain>
    </source>
</reference>
<keyword evidence="3" id="KW-1185">Reference proteome</keyword>
<proteinExistence type="predicted"/>
<feature type="domain" description="AB hydrolase-1" evidence="1">
    <location>
        <begin position="15"/>
        <end position="247"/>
    </location>
</feature>
<dbReference type="InParanoid" id="A0A1Q5PWB3"/>
<evidence type="ECO:0000313" key="2">
    <source>
        <dbReference type="EMBL" id="OKL51913.1"/>
    </source>
</evidence>
<dbReference type="SUPFAM" id="SSF53474">
    <property type="entry name" value="alpha/beta-Hydrolases"/>
    <property type="match status" value="1"/>
</dbReference>
<dbReference type="GO" id="GO:0016020">
    <property type="term" value="C:membrane"/>
    <property type="evidence" value="ECO:0007669"/>
    <property type="project" value="TreeGrafter"/>
</dbReference>
<dbReference type="RefSeq" id="WP_073824057.1">
    <property type="nucleotide sequence ID" value="NZ_MQVS01000004.1"/>
</dbReference>
<dbReference type="AlphaFoldDB" id="A0A1Q5PWB3"/>
<dbReference type="PANTHER" id="PTHR43798:SF33">
    <property type="entry name" value="HYDROLASE, PUTATIVE (AFU_ORTHOLOGUE AFUA_2G14860)-RELATED"/>
    <property type="match status" value="1"/>
</dbReference>
<dbReference type="InterPro" id="IPR029058">
    <property type="entry name" value="AB_hydrolase_fold"/>
</dbReference>
<comment type="caution">
    <text evidence="2">The sequence shown here is derived from an EMBL/GenBank/DDBJ whole genome shotgun (WGS) entry which is preliminary data.</text>
</comment>
<dbReference type="OrthoDB" id="8444301at2"/>
<protein>
    <recommendedName>
        <fullName evidence="1">AB hydrolase-1 domain-containing protein</fullName>
    </recommendedName>
</protein>
<evidence type="ECO:0000313" key="3">
    <source>
        <dbReference type="Proteomes" id="UP000185612"/>
    </source>
</evidence>
<dbReference type="Gene3D" id="3.40.50.1820">
    <property type="entry name" value="alpha/beta hydrolase"/>
    <property type="match status" value="1"/>
</dbReference>
<dbReference type="EMBL" id="MQVS01000004">
    <property type="protein sequence ID" value="OKL51913.1"/>
    <property type="molecule type" value="Genomic_DNA"/>
</dbReference>
<dbReference type="GO" id="GO:0003824">
    <property type="term" value="F:catalytic activity"/>
    <property type="evidence" value="ECO:0007669"/>
    <property type="project" value="UniProtKB-ARBA"/>
</dbReference>
<dbReference type="Proteomes" id="UP000185612">
    <property type="component" value="Unassembled WGS sequence"/>
</dbReference>